<dbReference type="PROSITE" id="PS00028">
    <property type="entry name" value="ZINC_FINGER_C2H2_1"/>
    <property type="match status" value="3"/>
</dbReference>
<dbReference type="Gene3D" id="3.30.70.270">
    <property type="match status" value="1"/>
</dbReference>
<dbReference type="GO" id="GO:0008270">
    <property type="term" value="F:zinc ion binding"/>
    <property type="evidence" value="ECO:0007669"/>
    <property type="project" value="UniProtKB-KW"/>
</dbReference>
<dbReference type="InterPro" id="IPR043128">
    <property type="entry name" value="Rev_trsase/Diguanyl_cyclase"/>
</dbReference>
<proteinExistence type="predicted"/>
<keyword evidence="1" id="KW-0863">Zinc-finger</keyword>
<dbReference type="Pfam" id="PF00078">
    <property type="entry name" value="RVT_1"/>
    <property type="match status" value="1"/>
</dbReference>
<organism evidence="6 7">
    <name type="scientific">Trichonephila clavata</name>
    <name type="common">Joro spider</name>
    <name type="synonym">Nephila clavata</name>
    <dbReference type="NCBI Taxonomy" id="2740835"/>
    <lineage>
        <taxon>Eukaryota</taxon>
        <taxon>Metazoa</taxon>
        <taxon>Ecdysozoa</taxon>
        <taxon>Arthropoda</taxon>
        <taxon>Chelicerata</taxon>
        <taxon>Arachnida</taxon>
        <taxon>Araneae</taxon>
        <taxon>Araneomorphae</taxon>
        <taxon>Entelegynae</taxon>
        <taxon>Araneoidea</taxon>
        <taxon>Nephilidae</taxon>
        <taxon>Trichonephila</taxon>
    </lineage>
</organism>
<keyword evidence="7" id="KW-1185">Reference proteome</keyword>
<evidence type="ECO:0000256" key="3">
    <source>
        <dbReference type="SAM" id="MobiDB-lite"/>
    </source>
</evidence>
<keyword evidence="1" id="KW-0479">Metal-binding</keyword>
<feature type="region of interest" description="Disordered" evidence="3">
    <location>
        <begin position="1798"/>
        <end position="1826"/>
    </location>
</feature>
<sequence length="1826" mass="203571">MRLVCSCETPGPLSLRSVLSHPFSVIPSVPEYNCHYSDSSNFKRVSVFNTQLTIMSELQQTSPSPVALRTRTVVAGLHEATAKRRCALCSFSTKQLSELRVHTAQHPASARRKQALYCIDSEMAKGYMDPTLDQDSATESKEPANSLGRSQSTPVESNRLLEFPFAEPAHWTEAFSPLCHATNATPVFDGQCKRTEAAGVVESPVEAILPDRPLNATPTANTTFVEVGTCTPPLIRSPTKDAETQCDTDILQQLLGSQDYTELEVSPPQGPGAAPTEEHAALSEIGNLFETPMTGPPRVSPFSRPTYAAKIKHNLHRCSNCERGFYSRAALEAHMEEERVLDEVVQSIPQVSPKNSGSEEQQLITDTPVAKRPRRRRNALKNRRSQKREEKEVKAPGDTPRCSKCRITFLSHEAKSEHDKGFHFSSSTKNMGPSSKSQNESKECRWCTECGIYLPESITLAGHIARRHNVSRSVPSTRITHTKVVKIEKANITDASVTHGPSTVRVTKEKPTPGHNCRFCERSFSSSAGLANHLRWHKKDLPGQRTREFRAKPSKDIQRTRVFTQSGPSVSTALQATDPNAVSSPTHAEDNSDVTTCVQCGTRTRTRKGMTYHMLQVHGVPIHKRNDTEPTPVSPTTSYDPAEVVYQLSDDREVVPGVELVGNTIRYTFPIPRELACPKSKCSHTFRTTQWYTTNTSLKRHLTAMHKIPHNLVEFWCSICRLRIRDKPASHPCLRERGLMHEVTQDKGWPCTDCDFVATTKNGLLNHGKAHRRKELQGKVVQLKVPDGPRKRQLKRRKKLGPLVTGQPGDTPLAAPALEDQTSIEQGEEIGCARRERIDIKESLVLVSFEEPLDTLLDIEDLGDRKMHLEAIVGGVTQAVQDHFHLQRPVAQGASSARKGLDTQDPQKLQRAYRWNRRKCIRAITQPSGTRCTLPKEEVHSYFKEIWETTSTPAEAPLPEPPVRPAVVEGFSQAFVVSCLQSAENSSPGPDMISYRHWREVDPNCKILTKMFNACLKLSDIPNSWKKSSTVLIHKKGDTGRLENWRPIALSDTVYKLFTKCLAKRLSEWCGIHEILSPAQKGFTPFDGVLEHNFLVSQHIESARRLNSDKFLAWLDLSNAFGSVPRQVIVEALMRNGVDQDFITLVDNIYEDSTTQVLTEEGPTDPISLKSGVKQGCPLSGILFNLAIDRVLWSVQEDREHRAILAFADDLVLLANSAEELQDMIRTTEQELHNLCLLPNPGKCATLHLSGKAPVQTLPSRFTMNGIELPILSDGEMYKYLGKPVGFFVQQSFQTPNDALKILEKISCSHLSPWQKLDALKTFFYPTLSFAMRTAQLGKECWSEVDSAARKEIKGILSLPQNAALGYLHGNRKLGSCGVPSAAEDSDFYLIDSAFKLLTSKDEEVSIHALGQLTRTARHRLGRPPTDGDLGSFLSGSMEGRFAETTNQLSNTWTLARKASHRQEVTWSFVDGLPTISFGDETITTTKRRAVMKAFHERFQVDQSTQLLSHPSQGKVMDCVAMSTASSHFIPNGMFTRFADWRFVHKARLGLVPLNGYKHWTPRQQRLCRKCGKWDETLPHVVNHCPSYSAAWQLRHNAIVSRVKTAVAFKGTILHENQAMGPNKLRPDLVALVDGTTYIIDVTIPFENKRTAFYDARQRKIEKYSGLLDHFASLGATRVCIIPIVVGSLGAWDPENDAFLKLVATKSYLNTLRKLCVSDCIRWSRDIYVQHLTGTQQYSTGAPVIHPNPVASEEVRRLEITNTQDSTPNTASQPLAEQNLSQGSEVCRDVEQLATSQPSQLALTPNNCESSQNTPPCVGETTNVDL</sequence>
<feature type="region of interest" description="Disordered" evidence="3">
    <location>
        <begin position="416"/>
        <end position="439"/>
    </location>
</feature>
<feature type="compositionally biased region" description="Basic residues" evidence="3">
    <location>
        <begin position="791"/>
        <end position="800"/>
    </location>
</feature>
<evidence type="ECO:0000256" key="2">
    <source>
        <dbReference type="SAM" id="Coils"/>
    </source>
</evidence>
<keyword evidence="1" id="KW-0862">Zinc</keyword>
<keyword evidence="2" id="KW-0175">Coiled coil</keyword>
<dbReference type="PROSITE" id="PS50157">
    <property type="entry name" value="ZINC_FINGER_C2H2_2"/>
    <property type="match status" value="1"/>
</dbReference>
<dbReference type="Proteomes" id="UP000887116">
    <property type="component" value="Unassembled WGS sequence"/>
</dbReference>
<dbReference type="InterPro" id="IPR043502">
    <property type="entry name" value="DNA/RNA_pol_sf"/>
</dbReference>
<feature type="domain" description="Reverse transcriptase" evidence="5">
    <location>
        <begin position="1014"/>
        <end position="1269"/>
    </location>
</feature>
<protein>
    <submittedName>
        <fullName evidence="6">Retrovirus-related Pol polyprotein from type-2 retrotransposable element R2DM</fullName>
    </submittedName>
</protein>
<feature type="compositionally biased region" description="Basic residues" evidence="3">
    <location>
        <begin position="371"/>
        <end position="386"/>
    </location>
</feature>
<dbReference type="Gene3D" id="3.30.160.60">
    <property type="entry name" value="Classic Zinc Finger"/>
    <property type="match status" value="1"/>
</dbReference>
<name>A0A8X6HVW3_TRICU</name>
<dbReference type="OrthoDB" id="1702117at2759"/>
<dbReference type="SUPFAM" id="SSF56672">
    <property type="entry name" value="DNA/RNA polymerases"/>
    <property type="match status" value="1"/>
</dbReference>
<comment type="caution">
    <text evidence="6">The sequence shown here is derived from an EMBL/GenBank/DDBJ whole genome shotgun (WGS) entry which is preliminary data.</text>
</comment>
<feature type="compositionally biased region" description="Polar residues" evidence="3">
    <location>
        <begin position="350"/>
        <end position="365"/>
    </location>
</feature>
<evidence type="ECO:0000256" key="1">
    <source>
        <dbReference type="PROSITE-ProRule" id="PRU00042"/>
    </source>
</evidence>
<feature type="region of interest" description="Disordered" evidence="3">
    <location>
        <begin position="350"/>
        <end position="399"/>
    </location>
</feature>
<evidence type="ECO:0000259" key="5">
    <source>
        <dbReference type="PROSITE" id="PS50878"/>
    </source>
</evidence>
<feature type="compositionally biased region" description="Polar residues" evidence="3">
    <location>
        <begin position="424"/>
        <end position="438"/>
    </location>
</feature>
<gene>
    <name evidence="6" type="primary">pol</name>
    <name evidence="6" type="ORF">TNCT_487821</name>
</gene>
<feature type="region of interest" description="Disordered" evidence="3">
    <location>
        <begin position="129"/>
        <end position="155"/>
    </location>
</feature>
<dbReference type="PANTHER" id="PTHR19446">
    <property type="entry name" value="REVERSE TRANSCRIPTASES"/>
    <property type="match status" value="1"/>
</dbReference>
<evidence type="ECO:0000313" key="7">
    <source>
        <dbReference type="Proteomes" id="UP000887116"/>
    </source>
</evidence>
<evidence type="ECO:0000259" key="4">
    <source>
        <dbReference type="PROSITE" id="PS50157"/>
    </source>
</evidence>
<dbReference type="CDD" id="cd01650">
    <property type="entry name" value="RT_nLTR_like"/>
    <property type="match status" value="1"/>
</dbReference>
<dbReference type="InterPro" id="IPR013087">
    <property type="entry name" value="Znf_C2H2_type"/>
</dbReference>
<accession>A0A8X6HVW3</accession>
<dbReference type="EMBL" id="BMAO01030170">
    <property type="protein sequence ID" value="GFQ66225.1"/>
    <property type="molecule type" value="Genomic_DNA"/>
</dbReference>
<feature type="coiled-coil region" evidence="2">
    <location>
        <begin position="1211"/>
        <end position="1238"/>
    </location>
</feature>
<dbReference type="PROSITE" id="PS50878">
    <property type="entry name" value="RT_POL"/>
    <property type="match status" value="1"/>
</dbReference>
<dbReference type="GO" id="GO:0071897">
    <property type="term" value="P:DNA biosynthetic process"/>
    <property type="evidence" value="ECO:0007669"/>
    <property type="project" value="UniProtKB-ARBA"/>
</dbReference>
<feature type="domain" description="C2H2-type" evidence="4">
    <location>
        <begin position="515"/>
        <end position="542"/>
    </location>
</feature>
<dbReference type="SMART" id="SM00355">
    <property type="entry name" value="ZnF_C2H2"/>
    <property type="match status" value="8"/>
</dbReference>
<feature type="region of interest" description="Disordered" evidence="3">
    <location>
        <begin position="789"/>
        <end position="815"/>
    </location>
</feature>
<evidence type="ECO:0000313" key="6">
    <source>
        <dbReference type="EMBL" id="GFQ66225.1"/>
    </source>
</evidence>
<dbReference type="InterPro" id="IPR000477">
    <property type="entry name" value="RT_dom"/>
</dbReference>
<reference evidence="6" key="1">
    <citation type="submission" date="2020-07" db="EMBL/GenBank/DDBJ databases">
        <title>Multicomponent nature underlies the extraordinary mechanical properties of spider dragline silk.</title>
        <authorList>
            <person name="Kono N."/>
            <person name="Nakamura H."/>
            <person name="Mori M."/>
            <person name="Yoshida Y."/>
            <person name="Ohtoshi R."/>
            <person name="Malay A.D."/>
            <person name="Moran D.A.P."/>
            <person name="Tomita M."/>
            <person name="Numata K."/>
            <person name="Arakawa K."/>
        </authorList>
    </citation>
    <scope>NUCLEOTIDE SEQUENCE</scope>
</reference>